<proteinExistence type="predicted"/>
<reference evidence="3 4" key="1">
    <citation type="journal article" date="2013" name="Curr. Biol.">
        <title>The Genome of the Foraminiferan Reticulomyxa filosa.</title>
        <authorList>
            <person name="Glockner G."/>
            <person name="Hulsmann N."/>
            <person name="Schleicher M."/>
            <person name="Noegel A.A."/>
            <person name="Eichinger L."/>
            <person name="Gallinger C."/>
            <person name="Pawlowski J."/>
            <person name="Sierra R."/>
            <person name="Euteneuer U."/>
            <person name="Pillet L."/>
            <person name="Moustafa A."/>
            <person name="Platzer M."/>
            <person name="Groth M."/>
            <person name="Szafranski K."/>
            <person name="Schliwa M."/>
        </authorList>
    </citation>
    <scope>NUCLEOTIDE SEQUENCE [LARGE SCALE GENOMIC DNA]</scope>
</reference>
<accession>X6M6M2</accession>
<dbReference type="InterPro" id="IPR006671">
    <property type="entry name" value="Cyclin_N"/>
</dbReference>
<name>X6M6M2_RETFI</name>
<comment type="caution">
    <text evidence="3">The sequence shown here is derived from an EMBL/GenBank/DDBJ whole genome shotgun (WGS) entry which is preliminary data.</text>
</comment>
<protein>
    <recommendedName>
        <fullName evidence="2">Cyclin N-terminal domain-containing protein</fullName>
    </recommendedName>
</protein>
<dbReference type="InterPro" id="IPR036915">
    <property type="entry name" value="Cyclin-like_sf"/>
</dbReference>
<evidence type="ECO:0000313" key="3">
    <source>
        <dbReference type="EMBL" id="ETO09643.1"/>
    </source>
</evidence>
<keyword evidence="4" id="KW-1185">Reference proteome</keyword>
<dbReference type="Pfam" id="PF00134">
    <property type="entry name" value="Cyclin_N"/>
    <property type="match status" value="1"/>
</dbReference>
<dbReference type="SUPFAM" id="SSF47954">
    <property type="entry name" value="Cyclin-like"/>
    <property type="match status" value="1"/>
</dbReference>
<dbReference type="Proteomes" id="UP000023152">
    <property type="component" value="Unassembled WGS sequence"/>
</dbReference>
<organism evidence="3 4">
    <name type="scientific">Reticulomyxa filosa</name>
    <dbReference type="NCBI Taxonomy" id="46433"/>
    <lineage>
        <taxon>Eukaryota</taxon>
        <taxon>Sar</taxon>
        <taxon>Rhizaria</taxon>
        <taxon>Retaria</taxon>
        <taxon>Foraminifera</taxon>
        <taxon>Monothalamids</taxon>
        <taxon>Reticulomyxidae</taxon>
        <taxon>Reticulomyxa</taxon>
    </lineage>
</organism>
<dbReference type="EMBL" id="ASPP01023969">
    <property type="protein sequence ID" value="ETO09643.1"/>
    <property type="molecule type" value="Genomic_DNA"/>
</dbReference>
<sequence>MRQTVQNSTKELEIGIDNLYLESFSRSTSLASSSDEKDKVSASLDSSGKSDEVASSPNPQKWEHENVTPPNGVSQFKGIKPITPLKINFFLETVFHLCQCFFDITYFFPPKGKKKNKKNWIYVFEQMLKEEQICAEKHWYNSDACHLSHRTTCVNWICMMGIDLKLERETIYRAVYYFDKFCRD</sequence>
<feature type="domain" description="Cyclin N-terminal" evidence="2">
    <location>
        <begin position="124"/>
        <end position="183"/>
    </location>
</feature>
<evidence type="ECO:0000256" key="1">
    <source>
        <dbReference type="SAM" id="MobiDB-lite"/>
    </source>
</evidence>
<dbReference type="AlphaFoldDB" id="X6M6M2"/>
<evidence type="ECO:0000259" key="2">
    <source>
        <dbReference type="Pfam" id="PF00134"/>
    </source>
</evidence>
<feature type="region of interest" description="Disordered" evidence="1">
    <location>
        <begin position="28"/>
        <end position="69"/>
    </location>
</feature>
<gene>
    <name evidence="3" type="ORF">RFI_27732</name>
</gene>
<evidence type="ECO:0000313" key="4">
    <source>
        <dbReference type="Proteomes" id="UP000023152"/>
    </source>
</evidence>
<dbReference type="Gene3D" id="1.10.472.10">
    <property type="entry name" value="Cyclin-like"/>
    <property type="match status" value="1"/>
</dbReference>
<feature type="compositionally biased region" description="Polar residues" evidence="1">
    <location>
        <begin position="43"/>
        <end position="59"/>
    </location>
</feature>